<feature type="domain" description="DUF3846" evidence="1">
    <location>
        <begin position="1"/>
        <end position="63"/>
    </location>
</feature>
<dbReference type="EMBL" id="DVJS01000073">
    <property type="protein sequence ID" value="HIS96966.1"/>
    <property type="molecule type" value="Genomic_DNA"/>
</dbReference>
<dbReference type="Pfam" id="PF12957">
    <property type="entry name" value="DUF3846"/>
    <property type="match status" value="1"/>
</dbReference>
<dbReference type="Proteomes" id="UP000886876">
    <property type="component" value="Unassembled WGS sequence"/>
</dbReference>
<proteinExistence type="predicted"/>
<dbReference type="InterPro" id="IPR024559">
    <property type="entry name" value="DUF3846"/>
</dbReference>
<organism evidence="2 3">
    <name type="scientific">Candidatus Scatomorpha pullistercoris</name>
    <dbReference type="NCBI Taxonomy" id="2840929"/>
    <lineage>
        <taxon>Bacteria</taxon>
        <taxon>Bacillati</taxon>
        <taxon>Bacillota</taxon>
        <taxon>Clostridia</taxon>
        <taxon>Eubacteriales</taxon>
        <taxon>Candidatus Scatomorpha</taxon>
    </lineage>
</organism>
<comment type="caution">
    <text evidence="2">The sequence shown here is derived from an EMBL/GenBank/DDBJ whole genome shotgun (WGS) entry which is preliminary data.</text>
</comment>
<gene>
    <name evidence="2" type="ORF">IAD42_03210</name>
</gene>
<sequence length="66" mass="7137">MEVVMVEPGKEARIAEIGSDLKSLQAAVGGYIEAAYFFDDPVALICNEEGKVYGLPYNRAVRDEAG</sequence>
<feature type="non-terminal residue" evidence="2">
    <location>
        <position position="66"/>
    </location>
</feature>
<dbReference type="AlphaFoldDB" id="A0A9D1G4C9"/>
<accession>A0A9D1G4C9</accession>
<protein>
    <submittedName>
        <fullName evidence="2">DUF3846 domain-containing protein</fullName>
    </submittedName>
</protein>
<reference evidence="2" key="2">
    <citation type="journal article" date="2021" name="PeerJ">
        <title>Extensive microbial diversity within the chicken gut microbiome revealed by metagenomics and culture.</title>
        <authorList>
            <person name="Gilroy R."/>
            <person name="Ravi A."/>
            <person name="Getino M."/>
            <person name="Pursley I."/>
            <person name="Horton D.L."/>
            <person name="Alikhan N.F."/>
            <person name="Baker D."/>
            <person name="Gharbi K."/>
            <person name="Hall N."/>
            <person name="Watson M."/>
            <person name="Adriaenssens E.M."/>
            <person name="Foster-Nyarko E."/>
            <person name="Jarju S."/>
            <person name="Secka A."/>
            <person name="Antonio M."/>
            <person name="Oren A."/>
            <person name="Chaudhuri R.R."/>
            <person name="La Ragione R."/>
            <person name="Hildebrand F."/>
            <person name="Pallen M.J."/>
        </authorList>
    </citation>
    <scope>NUCLEOTIDE SEQUENCE</scope>
    <source>
        <strain evidence="2">ChiHecec3B27-6122</strain>
    </source>
</reference>
<evidence type="ECO:0000313" key="3">
    <source>
        <dbReference type="Proteomes" id="UP000886876"/>
    </source>
</evidence>
<evidence type="ECO:0000313" key="2">
    <source>
        <dbReference type="EMBL" id="HIS96966.1"/>
    </source>
</evidence>
<evidence type="ECO:0000259" key="1">
    <source>
        <dbReference type="Pfam" id="PF12957"/>
    </source>
</evidence>
<name>A0A9D1G4C9_9FIRM</name>
<reference evidence="2" key="1">
    <citation type="submission" date="2020-10" db="EMBL/GenBank/DDBJ databases">
        <authorList>
            <person name="Gilroy R."/>
        </authorList>
    </citation>
    <scope>NUCLEOTIDE SEQUENCE</scope>
    <source>
        <strain evidence="2">ChiHecec3B27-6122</strain>
    </source>
</reference>